<protein>
    <recommendedName>
        <fullName evidence="5 6">N5-carboxyaminoimidazole ribonucleotide synthase</fullName>
        <shortName evidence="5 6">N5-CAIR synthase</shortName>
        <ecNumber evidence="5 6">6.3.4.18</ecNumber>
    </recommendedName>
    <alternativeName>
        <fullName evidence="5 6">5-(carboxyamino)imidazole ribonucleotide synthetase</fullName>
    </alternativeName>
</protein>
<dbReference type="EMBL" id="FPCH01000001">
    <property type="protein sequence ID" value="SFV26317.1"/>
    <property type="molecule type" value="Genomic_DNA"/>
</dbReference>
<feature type="binding site" evidence="5">
    <location>
        <begin position="274"/>
        <end position="275"/>
    </location>
    <ligand>
        <name>ATP</name>
        <dbReference type="ChEBI" id="CHEBI:30616"/>
    </ligand>
</feature>
<dbReference type="PROSITE" id="PS50975">
    <property type="entry name" value="ATP_GRASP"/>
    <property type="match status" value="1"/>
</dbReference>
<dbReference type="InterPro" id="IPR003135">
    <property type="entry name" value="ATP-grasp_carboxylate-amine"/>
</dbReference>
<comment type="subunit">
    <text evidence="5 6">Homodimer.</text>
</comment>
<dbReference type="NCBIfam" id="NF004679">
    <property type="entry name" value="PRK06019.1-5"/>
    <property type="match status" value="1"/>
</dbReference>
<comment type="catalytic activity">
    <reaction evidence="5 6">
        <text>5-amino-1-(5-phospho-beta-D-ribosyl)imidazole + hydrogencarbonate + ATP = 5-carboxyamino-1-(5-phospho-D-ribosyl)imidazole + ADP + phosphate + 2 H(+)</text>
        <dbReference type="Rhea" id="RHEA:19317"/>
        <dbReference type="ChEBI" id="CHEBI:15378"/>
        <dbReference type="ChEBI" id="CHEBI:17544"/>
        <dbReference type="ChEBI" id="CHEBI:30616"/>
        <dbReference type="ChEBI" id="CHEBI:43474"/>
        <dbReference type="ChEBI" id="CHEBI:58730"/>
        <dbReference type="ChEBI" id="CHEBI:137981"/>
        <dbReference type="ChEBI" id="CHEBI:456216"/>
        <dbReference type="EC" id="6.3.4.18"/>
    </reaction>
</comment>
<comment type="pathway">
    <text evidence="5 6">Purine metabolism; IMP biosynthesis via de novo pathway; 5-amino-1-(5-phospho-D-ribosyl)imidazole-4-carboxylate from 5-amino-1-(5-phospho-D-ribosyl)imidazole (N5-CAIR route): step 1/2.</text>
</comment>
<evidence type="ECO:0000256" key="1">
    <source>
        <dbReference type="ARBA" id="ARBA00022598"/>
    </source>
</evidence>
<keyword evidence="4 5" id="KW-0067">ATP-binding</keyword>
<dbReference type="InterPro" id="IPR011054">
    <property type="entry name" value="Rudment_hybrid_motif"/>
</dbReference>
<dbReference type="AlphaFoldDB" id="A0A1I7MV98"/>
<dbReference type="GO" id="GO:0034028">
    <property type="term" value="F:5-(carboxyamino)imidazole ribonucleotide synthase activity"/>
    <property type="evidence" value="ECO:0007669"/>
    <property type="project" value="UniProtKB-UniRule"/>
</dbReference>
<dbReference type="EC" id="6.3.4.18" evidence="5 6"/>
<dbReference type="Proteomes" id="UP000199423">
    <property type="component" value="Unassembled WGS sequence"/>
</dbReference>
<dbReference type="GO" id="GO:0046872">
    <property type="term" value="F:metal ion binding"/>
    <property type="evidence" value="ECO:0007669"/>
    <property type="project" value="InterPro"/>
</dbReference>
<comment type="similarity">
    <text evidence="5 6">Belongs to the PurK/PurT family.</text>
</comment>
<dbReference type="GO" id="GO:0004638">
    <property type="term" value="F:phosphoribosylaminoimidazole carboxylase activity"/>
    <property type="evidence" value="ECO:0007669"/>
    <property type="project" value="InterPro"/>
</dbReference>
<sequence length="369" mass="39842">MTTTMTAFPPGSTIGILGGGQLGRMLALAAARLGLKSHIYAPESDSPAFDVATKYTVAAYEDEARLIAFAEAVDVATYEFENIPVKTVEFLSARIPVRPGAKALACAQDRMNEKSLARELGAMTAEFAPIDSLDDLTKVLDGGFPIPSVLKTRRLGYDGKGQAKILKRGDAGAAWAGMHGQPSILESFVNFRAEVSVVAARGVDGAFRAFDVTENEHRNHILHRSVAPATLAPDTAAEAIEIAHRIAETLDYVGVFAIEFFVVTENGRDRLFVNEMAPRVHNSGHWTMDGALTSQFEQHIRAVAGWPLGATELKGPAAEMINLIGDDILAWEKIAAEPGAFFHHYGKREARPGRKMGHVNRLLAKKPSA</sequence>
<dbReference type="STRING" id="51670.SAMN04488557_0421"/>
<dbReference type="PANTHER" id="PTHR11609">
    <property type="entry name" value="PURINE BIOSYNTHESIS PROTEIN 6/7, PUR6/7"/>
    <property type="match status" value="1"/>
</dbReference>
<dbReference type="Gene3D" id="3.40.50.20">
    <property type="match status" value="1"/>
</dbReference>
<dbReference type="FunFam" id="3.30.470.20:FF:000029">
    <property type="entry name" value="N5-carboxyaminoimidazole ribonucleotide synthase"/>
    <property type="match status" value="1"/>
</dbReference>
<feature type="binding site" evidence="5">
    <location>
        <begin position="156"/>
        <end position="162"/>
    </location>
    <ligand>
        <name>ATP</name>
        <dbReference type="ChEBI" id="CHEBI:30616"/>
    </ligand>
</feature>
<comment type="function">
    <text evidence="6">Catalyzes the ATP-dependent conversion of 5-aminoimidazole ribonucleotide (AIR) and HCO(3)- to N5-carboxyaminoimidazole ribonucleotide (N5-CAIR).</text>
</comment>
<feature type="binding site" evidence="5">
    <location>
        <position position="151"/>
    </location>
    <ligand>
        <name>ATP</name>
        <dbReference type="ChEBI" id="CHEBI:30616"/>
    </ligand>
</feature>
<feature type="domain" description="ATP-grasp" evidence="7">
    <location>
        <begin position="114"/>
        <end position="304"/>
    </location>
</feature>
<dbReference type="InterPro" id="IPR016185">
    <property type="entry name" value="PreATP-grasp_dom_sf"/>
</dbReference>
<dbReference type="UniPathway" id="UPA00074">
    <property type="reaction ID" value="UER00942"/>
</dbReference>
<dbReference type="SUPFAM" id="SSF52440">
    <property type="entry name" value="PreATP-grasp domain"/>
    <property type="match status" value="1"/>
</dbReference>
<keyword evidence="3 5" id="KW-0658">Purine biosynthesis</keyword>
<dbReference type="GO" id="GO:0005524">
    <property type="term" value="F:ATP binding"/>
    <property type="evidence" value="ECO:0007669"/>
    <property type="project" value="UniProtKB-UniRule"/>
</dbReference>
<dbReference type="FunFam" id="3.40.50.20:FF:000016">
    <property type="entry name" value="N5-carboxyaminoimidazole ribonucleotide synthase"/>
    <property type="match status" value="1"/>
</dbReference>
<dbReference type="HAMAP" id="MF_01928">
    <property type="entry name" value="PurK"/>
    <property type="match status" value="1"/>
</dbReference>
<evidence type="ECO:0000256" key="6">
    <source>
        <dbReference type="RuleBase" id="RU361200"/>
    </source>
</evidence>
<dbReference type="NCBIfam" id="NF004676">
    <property type="entry name" value="PRK06019.1-2"/>
    <property type="match status" value="1"/>
</dbReference>
<dbReference type="GO" id="GO:0005829">
    <property type="term" value="C:cytosol"/>
    <property type="evidence" value="ECO:0007669"/>
    <property type="project" value="TreeGrafter"/>
</dbReference>
<feature type="binding site" evidence="5">
    <location>
        <begin position="186"/>
        <end position="189"/>
    </location>
    <ligand>
        <name>ATP</name>
        <dbReference type="ChEBI" id="CHEBI:30616"/>
    </ligand>
</feature>
<keyword evidence="9" id="KW-1185">Reference proteome</keyword>
<evidence type="ECO:0000256" key="3">
    <source>
        <dbReference type="ARBA" id="ARBA00022755"/>
    </source>
</evidence>
<dbReference type="InterPro" id="IPR040686">
    <property type="entry name" value="PurK_C"/>
</dbReference>
<dbReference type="Pfam" id="PF02222">
    <property type="entry name" value="ATP-grasp"/>
    <property type="match status" value="1"/>
</dbReference>
<feature type="binding site" evidence="5">
    <location>
        <position position="217"/>
    </location>
    <ligand>
        <name>ATP</name>
        <dbReference type="ChEBI" id="CHEBI:30616"/>
    </ligand>
</feature>
<dbReference type="InterPro" id="IPR011761">
    <property type="entry name" value="ATP-grasp"/>
</dbReference>
<dbReference type="RefSeq" id="WP_244531026.1">
    <property type="nucleotide sequence ID" value="NZ_FPCH01000001.1"/>
</dbReference>
<dbReference type="NCBIfam" id="TIGR01161">
    <property type="entry name" value="purK"/>
    <property type="match status" value="1"/>
</dbReference>
<proteinExistence type="inferred from homology"/>
<evidence type="ECO:0000256" key="5">
    <source>
        <dbReference type="HAMAP-Rule" id="MF_01928"/>
    </source>
</evidence>
<dbReference type="Gene3D" id="3.30.1490.20">
    <property type="entry name" value="ATP-grasp fold, A domain"/>
    <property type="match status" value="1"/>
</dbReference>
<dbReference type="SUPFAM" id="SSF51246">
    <property type="entry name" value="Rudiment single hybrid motif"/>
    <property type="match status" value="1"/>
</dbReference>
<comment type="function">
    <text evidence="5">Catalyzes the ATP-dependent conversion of 5-aminoimidazole ribonucleotide (AIR) and HCO(3)(-) to N5-carboxyaminoimidazole ribonucleotide (N5-CAIR).</text>
</comment>
<dbReference type="Pfam" id="PF22660">
    <property type="entry name" value="RS_preATP-grasp-like"/>
    <property type="match status" value="1"/>
</dbReference>
<reference evidence="9" key="1">
    <citation type="submission" date="2016-10" db="EMBL/GenBank/DDBJ databases">
        <authorList>
            <person name="Varghese N."/>
            <person name="Submissions S."/>
        </authorList>
    </citation>
    <scope>NUCLEOTIDE SEQUENCE [LARGE SCALE GENOMIC DNA]</scope>
    <source>
        <strain evidence="9">DSM 1565</strain>
    </source>
</reference>
<dbReference type="InterPro" id="IPR054350">
    <property type="entry name" value="PurT/PurK_preATP-grasp"/>
</dbReference>
<dbReference type="PANTHER" id="PTHR11609:SF5">
    <property type="entry name" value="PHOSPHORIBOSYLAMINOIMIDAZOLE CARBOXYLASE"/>
    <property type="match status" value="1"/>
</dbReference>
<dbReference type="SUPFAM" id="SSF56059">
    <property type="entry name" value="Glutathione synthetase ATP-binding domain-like"/>
    <property type="match status" value="1"/>
</dbReference>
<evidence type="ECO:0000313" key="9">
    <source>
        <dbReference type="Proteomes" id="UP000199423"/>
    </source>
</evidence>
<dbReference type="InterPro" id="IPR005875">
    <property type="entry name" value="PurK"/>
</dbReference>
<dbReference type="Pfam" id="PF17769">
    <property type="entry name" value="PurK_C"/>
    <property type="match status" value="1"/>
</dbReference>
<evidence type="ECO:0000256" key="2">
    <source>
        <dbReference type="ARBA" id="ARBA00022741"/>
    </source>
</evidence>
<evidence type="ECO:0000313" key="8">
    <source>
        <dbReference type="EMBL" id="SFV26317.1"/>
    </source>
</evidence>
<keyword evidence="2 5" id="KW-0547">Nucleotide-binding</keyword>
<organism evidence="8 9">
    <name type="scientific">Hyphomicrobium facile</name>
    <dbReference type="NCBI Taxonomy" id="51670"/>
    <lineage>
        <taxon>Bacteria</taxon>
        <taxon>Pseudomonadati</taxon>
        <taxon>Pseudomonadota</taxon>
        <taxon>Alphaproteobacteria</taxon>
        <taxon>Hyphomicrobiales</taxon>
        <taxon>Hyphomicrobiaceae</taxon>
        <taxon>Hyphomicrobium</taxon>
    </lineage>
</organism>
<feature type="binding site" evidence="5">
    <location>
        <position position="110"/>
    </location>
    <ligand>
        <name>ATP</name>
        <dbReference type="ChEBI" id="CHEBI:30616"/>
    </ligand>
</feature>
<dbReference type="InterPro" id="IPR013815">
    <property type="entry name" value="ATP_grasp_subdomain_1"/>
</dbReference>
<name>A0A1I7MV98_9HYPH</name>
<dbReference type="GO" id="GO:0006189">
    <property type="term" value="P:'de novo' IMP biosynthetic process"/>
    <property type="evidence" value="ECO:0007669"/>
    <property type="project" value="UniProtKB-UniRule"/>
</dbReference>
<evidence type="ECO:0000256" key="4">
    <source>
        <dbReference type="ARBA" id="ARBA00022840"/>
    </source>
</evidence>
<keyword evidence="1 5" id="KW-0436">Ligase</keyword>
<dbReference type="Gene3D" id="3.30.470.20">
    <property type="entry name" value="ATP-grasp fold, B domain"/>
    <property type="match status" value="1"/>
</dbReference>
<gene>
    <name evidence="5 6" type="primary">purK</name>
    <name evidence="8" type="ORF">SAMN04488557_0421</name>
</gene>
<feature type="binding site" evidence="5">
    <location>
        <position position="194"/>
    </location>
    <ligand>
        <name>ATP</name>
        <dbReference type="ChEBI" id="CHEBI:30616"/>
    </ligand>
</feature>
<evidence type="ECO:0000259" key="7">
    <source>
        <dbReference type="PROSITE" id="PS50975"/>
    </source>
</evidence>
<accession>A0A1I7MV98</accession>